<dbReference type="PANTHER" id="PTHR37305">
    <property type="entry name" value="INTEGRAL MEMBRANE PROTEIN-RELATED"/>
    <property type="match status" value="1"/>
</dbReference>
<reference evidence="2 3" key="1">
    <citation type="submission" date="2020-08" db="EMBL/GenBank/DDBJ databases">
        <authorList>
            <person name="Liu C."/>
            <person name="Sun Q."/>
        </authorList>
    </citation>
    <scope>NUCLEOTIDE SEQUENCE [LARGE SCALE GENOMIC DNA]</scope>
    <source>
        <strain evidence="2 3">NSJ-18</strain>
    </source>
</reference>
<dbReference type="EMBL" id="JACRWE010000004">
    <property type="protein sequence ID" value="MBC5997132.1"/>
    <property type="molecule type" value="Genomic_DNA"/>
</dbReference>
<feature type="transmembrane region" description="Helical" evidence="1">
    <location>
        <begin position="166"/>
        <end position="184"/>
    </location>
</feature>
<keyword evidence="1" id="KW-1133">Transmembrane helix</keyword>
<feature type="transmembrane region" description="Helical" evidence="1">
    <location>
        <begin position="55"/>
        <end position="73"/>
    </location>
</feature>
<keyword evidence="1" id="KW-0812">Transmembrane</keyword>
<organism evidence="2 3">
    <name type="scientific">Romboutsia faecis</name>
    <dbReference type="NCBI Taxonomy" id="2764597"/>
    <lineage>
        <taxon>Bacteria</taxon>
        <taxon>Bacillati</taxon>
        <taxon>Bacillota</taxon>
        <taxon>Clostridia</taxon>
        <taxon>Peptostreptococcales</taxon>
        <taxon>Peptostreptococcaceae</taxon>
        <taxon>Romboutsia</taxon>
    </lineage>
</organism>
<comment type="caution">
    <text evidence="2">The sequence shown here is derived from an EMBL/GenBank/DDBJ whole genome shotgun (WGS) entry which is preliminary data.</text>
</comment>
<dbReference type="Proteomes" id="UP000609849">
    <property type="component" value="Unassembled WGS sequence"/>
</dbReference>
<keyword evidence="1" id="KW-0472">Membrane</keyword>
<evidence type="ECO:0000313" key="2">
    <source>
        <dbReference type="EMBL" id="MBC5997132.1"/>
    </source>
</evidence>
<keyword evidence="3" id="KW-1185">Reference proteome</keyword>
<accession>A0ABR7JQS2</accession>
<feature type="transmembrane region" description="Helical" evidence="1">
    <location>
        <begin position="196"/>
        <end position="224"/>
    </location>
</feature>
<name>A0ABR7JQS2_9FIRM</name>
<gene>
    <name evidence="2" type="ORF">H8923_10195</name>
</gene>
<dbReference type="PANTHER" id="PTHR37305:SF1">
    <property type="entry name" value="MEMBRANE PROTEIN"/>
    <property type="match status" value="1"/>
</dbReference>
<sequence>MYNILKAEMYKLKYSKELMICLIGLLILAIINTYYGSGEGGARAALIHPSRETFGIIACSLFAVTYVGKDLVSKTINHTLTSGHTRNKVFLSKYLCYLIGCVIILLANYVFTGSTYGLLYGWGQVFNSSELYFLIVYMVVGIFFNICISSISFFICILVKNSSVSIALCGGIIGLILSLTQLPWDTITYYVANKDYSLGIIPLIFAISFVLGTGILYLICNYYFNKQDI</sequence>
<evidence type="ECO:0000313" key="3">
    <source>
        <dbReference type="Proteomes" id="UP000609849"/>
    </source>
</evidence>
<protein>
    <submittedName>
        <fullName evidence="2">ABC transporter permease subunit</fullName>
    </submittedName>
</protein>
<proteinExistence type="predicted"/>
<dbReference type="Pfam" id="PF12730">
    <property type="entry name" value="ABC2_membrane_4"/>
    <property type="match status" value="1"/>
</dbReference>
<feature type="transmembrane region" description="Helical" evidence="1">
    <location>
        <begin position="131"/>
        <end position="159"/>
    </location>
</feature>
<evidence type="ECO:0000256" key="1">
    <source>
        <dbReference type="SAM" id="Phobius"/>
    </source>
</evidence>
<feature type="transmembrane region" description="Helical" evidence="1">
    <location>
        <begin position="94"/>
        <end position="111"/>
    </location>
</feature>
<feature type="transmembrane region" description="Helical" evidence="1">
    <location>
        <begin position="18"/>
        <end position="35"/>
    </location>
</feature>
<dbReference type="RefSeq" id="WP_153924475.1">
    <property type="nucleotide sequence ID" value="NZ_JACRWE010000004.1"/>
</dbReference>